<reference evidence="1" key="1">
    <citation type="submission" date="2023-10" db="EMBL/GenBank/DDBJ databases">
        <authorList>
            <person name="Hackl T."/>
        </authorList>
    </citation>
    <scope>NUCLEOTIDE SEQUENCE</scope>
</reference>
<protein>
    <submittedName>
        <fullName evidence="1">Uu.00g050270.m01.CDS01</fullName>
    </submittedName>
</protein>
<dbReference type="AlphaFoldDB" id="A0AAI8YMN3"/>
<dbReference type="Proteomes" id="UP001295740">
    <property type="component" value="Unassembled WGS sequence"/>
</dbReference>
<evidence type="ECO:0000313" key="1">
    <source>
        <dbReference type="EMBL" id="CAJ2510324.1"/>
    </source>
</evidence>
<keyword evidence="2" id="KW-1185">Reference proteome</keyword>
<comment type="caution">
    <text evidence="1">The sequence shown here is derived from an EMBL/GenBank/DDBJ whole genome shotgun (WGS) entry which is preliminary data.</text>
</comment>
<dbReference type="PANTHER" id="PTHR43036:SF2">
    <property type="entry name" value="OS04G0481300 PROTEIN"/>
    <property type="match status" value="1"/>
</dbReference>
<dbReference type="EMBL" id="CAUWAG010000014">
    <property type="protein sequence ID" value="CAJ2510324.1"/>
    <property type="molecule type" value="Genomic_DNA"/>
</dbReference>
<gene>
    <name evidence="1" type="ORF">KHLLAP_LOCUS10792</name>
</gene>
<sequence>MSARQRKTAWPVKKYSPRHATWPYSDADFARQDIGVDSDFYSAPRFVAHIDDAAIASLKEYYDVVLPRKGRILDVCSSWISHYPYAVEIAAAKGELKIAGVGMNRAELAANKVLNSGDIIMDLNYEPDVFEVLVKEHVVGESEEEMLDASTNVVSIDYLTRPVDVLQSLRTATKVGGTVHLVISNRCFPTKAVDRWLNINEDERLLMVGDYLHFAGWKDIEIVELSDGKPPEGPTQAGLGNFLSGIIGMGGRDPLWVVRANKV</sequence>
<evidence type="ECO:0000313" key="2">
    <source>
        <dbReference type="Proteomes" id="UP001295740"/>
    </source>
</evidence>
<organism evidence="1 2">
    <name type="scientific">Anthostomella pinea</name>
    <dbReference type="NCBI Taxonomy" id="933095"/>
    <lineage>
        <taxon>Eukaryota</taxon>
        <taxon>Fungi</taxon>
        <taxon>Dikarya</taxon>
        <taxon>Ascomycota</taxon>
        <taxon>Pezizomycotina</taxon>
        <taxon>Sordariomycetes</taxon>
        <taxon>Xylariomycetidae</taxon>
        <taxon>Xylariales</taxon>
        <taxon>Xylariaceae</taxon>
        <taxon>Anthostomella</taxon>
    </lineage>
</organism>
<dbReference type="PANTHER" id="PTHR43036">
    <property type="entry name" value="OSJNBB0011N17.9 PROTEIN"/>
    <property type="match status" value="1"/>
</dbReference>
<proteinExistence type="predicted"/>
<accession>A0AAI8YMN3</accession>
<name>A0AAI8YMN3_9PEZI</name>